<dbReference type="PANTHER" id="PTHR44329:SF214">
    <property type="entry name" value="PROTEIN KINASE DOMAIN-CONTAINING PROTEIN"/>
    <property type="match status" value="1"/>
</dbReference>
<feature type="non-terminal residue" evidence="3">
    <location>
        <position position="373"/>
    </location>
</feature>
<evidence type="ECO:0000313" key="4">
    <source>
        <dbReference type="Proteomes" id="UP001054857"/>
    </source>
</evidence>
<dbReference type="PROSITE" id="PS00108">
    <property type="entry name" value="PROTEIN_KINASE_ST"/>
    <property type="match status" value="1"/>
</dbReference>
<dbReference type="SMART" id="SM00220">
    <property type="entry name" value="S_TKc"/>
    <property type="match status" value="1"/>
</dbReference>
<dbReference type="InterPro" id="IPR000719">
    <property type="entry name" value="Prot_kinase_dom"/>
</dbReference>
<evidence type="ECO:0000256" key="1">
    <source>
        <dbReference type="SAM" id="MobiDB-lite"/>
    </source>
</evidence>
<feature type="compositionally biased region" description="Low complexity" evidence="1">
    <location>
        <begin position="331"/>
        <end position="357"/>
    </location>
</feature>
<proteinExistence type="predicted"/>
<dbReference type="InterPro" id="IPR011009">
    <property type="entry name" value="Kinase-like_dom_sf"/>
</dbReference>
<sequence length="373" mass="39642">GGEGAEEGATLSRQARRGAMEVAVSSMLSHPNIVQVYATFSGVVVVRCHYRDSPLPVLKLCAPDDPMLRSSDPGPLNQVLCLEYCDAGTLLAAARAGAFRLACATSASNGAIWPALGPLYTSLLEVALALRHLHSRRLVHCDVKAANVLLKSSARDPRGWSCKLSDFGCVRLLNEAGPEGRLGFRVAHPLGTVGYMAPECFVKGALLGPEVDIYAFGVLMWEVLMSRTPYGNMNPQDVPRQVLRSHLRPVFHPLAPPPYCSLAVRCWSGSPRRRPSASDLVAELQQLLAEAQKQQQQGQVQQQGAAAAGGSGGGRPPPPLWNLAPPPPPQQQQMGAAARAAGAAMPPAAQAIRSQASPQPPSPPPQQQQRPQA</sequence>
<dbReference type="GO" id="GO:0005524">
    <property type="term" value="F:ATP binding"/>
    <property type="evidence" value="ECO:0007669"/>
    <property type="project" value="InterPro"/>
</dbReference>
<organism evidence="3 4">
    <name type="scientific">Astrephomene gubernaculifera</name>
    <dbReference type="NCBI Taxonomy" id="47775"/>
    <lineage>
        <taxon>Eukaryota</taxon>
        <taxon>Viridiplantae</taxon>
        <taxon>Chlorophyta</taxon>
        <taxon>core chlorophytes</taxon>
        <taxon>Chlorophyceae</taxon>
        <taxon>CS clade</taxon>
        <taxon>Chlamydomonadales</taxon>
        <taxon>Astrephomenaceae</taxon>
        <taxon>Astrephomene</taxon>
    </lineage>
</organism>
<dbReference type="PROSITE" id="PS50011">
    <property type="entry name" value="PROTEIN_KINASE_DOM"/>
    <property type="match status" value="1"/>
</dbReference>
<dbReference type="GO" id="GO:0004674">
    <property type="term" value="F:protein serine/threonine kinase activity"/>
    <property type="evidence" value="ECO:0007669"/>
    <property type="project" value="TreeGrafter"/>
</dbReference>
<dbReference type="Proteomes" id="UP001054857">
    <property type="component" value="Unassembled WGS sequence"/>
</dbReference>
<dbReference type="PANTHER" id="PTHR44329">
    <property type="entry name" value="SERINE/THREONINE-PROTEIN KINASE TNNI3K-RELATED"/>
    <property type="match status" value="1"/>
</dbReference>
<keyword evidence="4" id="KW-1185">Reference proteome</keyword>
<dbReference type="InterPro" id="IPR008271">
    <property type="entry name" value="Ser/Thr_kinase_AS"/>
</dbReference>
<dbReference type="Pfam" id="PF00069">
    <property type="entry name" value="Pkinase"/>
    <property type="match status" value="1"/>
</dbReference>
<feature type="domain" description="Protein kinase" evidence="2">
    <location>
        <begin position="1"/>
        <end position="288"/>
    </location>
</feature>
<reference evidence="3 4" key="1">
    <citation type="journal article" date="2021" name="Sci. Rep.">
        <title>Genome sequencing of the multicellular alga Astrephomene provides insights into convergent evolution of germ-soma differentiation.</title>
        <authorList>
            <person name="Yamashita S."/>
            <person name="Yamamoto K."/>
            <person name="Matsuzaki R."/>
            <person name="Suzuki S."/>
            <person name="Yamaguchi H."/>
            <person name="Hirooka S."/>
            <person name="Minakuchi Y."/>
            <person name="Miyagishima S."/>
            <person name="Kawachi M."/>
            <person name="Toyoda A."/>
            <person name="Nozaki H."/>
        </authorList>
    </citation>
    <scope>NUCLEOTIDE SEQUENCE [LARGE SCALE GENOMIC DNA]</scope>
    <source>
        <strain evidence="3 4">NIES-4017</strain>
    </source>
</reference>
<comment type="caution">
    <text evidence="3">The sequence shown here is derived from an EMBL/GenBank/DDBJ whole genome shotgun (WGS) entry which is preliminary data.</text>
</comment>
<protein>
    <recommendedName>
        <fullName evidence="2">Protein kinase domain-containing protein</fullName>
    </recommendedName>
</protein>
<feature type="region of interest" description="Disordered" evidence="1">
    <location>
        <begin position="292"/>
        <end position="373"/>
    </location>
</feature>
<dbReference type="Gene3D" id="1.10.510.10">
    <property type="entry name" value="Transferase(Phosphotransferase) domain 1"/>
    <property type="match status" value="1"/>
</dbReference>
<gene>
    <name evidence="3" type="ORF">Agub_g12772</name>
</gene>
<dbReference type="SUPFAM" id="SSF56112">
    <property type="entry name" value="Protein kinase-like (PK-like)"/>
    <property type="match status" value="1"/>
</dbReference>
<dbReference type="EMBL" id="BMAR01000038">
    <property type="protein sequence ID" value="GFR50506.1"/>
    <property type="molecule type" value="Genomic_DNA"/>
</dbReference>
<dbReference type="AlphaFoldDB" id="A0AAD3E356"/>
<feature type="compositionally biased region" description="Pro residues" evidence="1">
    <location>
        <begin position="315"/>
        <end position="330"/>
    </location>
</feature>
<accession>A0AAD3E356</accession>
<evidence type="ECO:0000313" key="3">
    <source>
        <dbReference type="EMBL" id="GFR50506.1"/>
    </source>
</evidence>
<feature type="compositionally biased region" description="Low complexity" evidence="1">
    <location>
        <begin position="292"/>
        <end position="306"/>
    </location>
</feature>
<evidence type="ECO:0000259" key="2">
    <source>
        <dbReference type="PROSITE" id="PS50011"/>
    </source>
</evidence>
<name>A0AAD3E356_9CHLO</name>
<dbReference type="InterPro" id="IPR051681">
    <property type="entry name" value="Ser/Thr_Kinases-Pseudokinases"/>
</dbReference>